<dbReference type="Proteomes" id="UP001500689">
    <property type="component" value="Unassembled WGS sequence"/>
</dbReference>
<proteinExistence type="inferred from homology"/>
<dbReference type="SUPFAM" id="SSF56300">
    <property type="entry name" value="Metallo-dependent phosphatases"/>
    <property type="match status" value="1"/>
</dbReference>
<dbReference type="InterPro" id="IPR011152">
    <property type="entry name" value="Pesterase_MJ0912"/>
</dbReference>
<comment type="caution">
    <text evidence="3">The sequence shown here is derived from an EMBL/GenBank/DDBJ whole genome shotgun (WGS) entry which is preliminary data.</text>
</comment>
<gene>
    <name evidence="3" type="ORF">GCM10022222_13870</name>
</gene>
<evidence type="ECO:0000256" key="1">
    <source>
        <dbReference type="ARBA" id="ARBA00008950"/>
    </source>
</evidence>
<protein>
    <submittedName>
        <fullName evidence="3">Metallophosphoesterase family protein</fullName>
    </submittedName>
</protein>
<dbReference type="CDD" id="cd00838">
    <property type="entry name" value="MPP_superfamily"/>
    <property type="match status" value="1"/>
</dbReference>
<dbReference type="PANTHER" id="PTHR42850">
    <property type="entry name" value="METALLOPHOSPHOESTERASE"/>
    <property type="match status" value="1"/>
</dbReference>
<name>A0ABP6VFD8_9PSEU</name>
<dbReference type="InterPro" id="IPR029052">
    <property type="entry name" value="Metallo-depent_PP-like"/>
</dbReference>
<dbReference type="PANTHER" id="PTHR42850:SF2">
    <property type="entry name" value="BLL5683 PROTEIN"/>
    <property type="match status" value="1"/>
</dbReference>
<organism evidence="3 4">
    <name type="scientific">Amycolatopsis ultiminotia</name>
    <dbReference type="NCBI Taxonomy" id="543629"/>
    <lineage>
        <taxon>Bacteria</taxon>
        <taxon>Bacillati</taxon>
        <taxon>Actinomycetota</taxon>
        <taxon>Actinomycetes</taxon>
        <taxon>Pseudonocardiales</taxon>
        <taxon>Pseudonocardiaceae</taxon>
        <taxon>Amycolatopsis</taxon>
    </lineage>
</organism>
<evidence type="ECO:0000313" key="4">
    <source>
        <dbReference type="Proteomes" id="UP001500689"/>
    </source>
</evidence>
<comment type="similarity">
    <text evidence="1">Belongs to the metallophosphoesterase superfamily. YfcE family.</text>
</comment>
<keyword evidence="4" id="KW-1185">Reference proteome</keyword>
<accession>A0ABP6VFD8</accession>
<dbReference type="Pfam" id="PF12850">
    <property type="entry name" value="Metallophos_2"/>
    <property type="match status" value="1"/>
</dbReference>
<dbReference type="InterPro" id="IPR050126">
    <property type="entry name" value="Ap4A_hydrolase"/>
</dbReference>
<dbReference type="Gene3D" id="3.60.21.10">
    <property type="match status" value="1"/>
</dbReference>
<feature type="domain" description="Calcineurin-like phosphoesterase" evidence="2">
    <location>
        <begin position="12"/>
        <end position="196"/>
    </location>
</feature>
<sequence length="258" mass="27322">MVGQAELMVSTVAVLSDIHGVLPALDAVLAEPDVAAADVVVLCGDLAAGPLPRQTLDRLTALGDRAVWVRGNADRELVTLASGGDTAIPDPIAPWAARQLRPDQVAVLATLPLSVTLDVSGLGEVLFCHATPRDDEEVALVDSPPARWAEVLAGTTAETVVCGHTHMPFVRLADRRRIVNPGSVGMPYGTTGAHWALLGPGVQLRRTAFDPELACQYLTKTSGYPEIGVWAEEFVRNPVSDLEALRVFSPRARGTNAT</sequence>
<evidence type="ECO:0000313" key="3">
    <source>
        <dbReference type="EMBL" id="GAA3531904.1"/>
    </source>
</evidence>
<reference evidence="4" key="1">
    <citation type="journal article" date="2019" name="Int. J. Syst. Evol. Microbiol.">
        <title>The Global Catalogue of Microorganisms (GCM) 10K type strain sequencing project: providing services to taxonomists for standard genome sequencing and annotation.</title>
        <authorList>
            <consortium name="The Broad Institute Genomics Platform"/>
            <consortium name="The Broad Institute Genome Sequencing Center for Infectious Disease"/>
            <person name="Wu L."/>
            <person name="Ma J."/>
        </authorList>
    </citation>
    <scope>NUCLEOTIDE SEQUENCE [LARGE SCALE GENOMIC DNA]</scope>
    <source>
        <strain evidence="4">JCM 16898</strain>
    </source>
</reference>
<dbReference type="EMBL" id="BAAAZN010000002">
    <property type="protein sequence ID" value="GAA3531904.1"/>
    <property type="molecule type" value="Genomic_DNA"/>
</dbReference>
<dbReference type="PIRSF" id="PIRSF000883">
    <property type="entry name" value="Pesterase_MJ0912"/>
    <property type="match status" value="1"/>
</dbReference>
<dbReference type="InterPro" id="IPR024654">
    <property type="entry name" value="Calcineurin-like_PHP_lpxH"/>
</dbReference>
<evidence type="ECO:0000259" key="2">
    <source>
        <dbReference type="Pfam" id="PF12850"/>
    </source>
</evidence>